<dbReference type="RefSeq" id="WP_013281553.1">
    <property type="nucleotide sequence ID" value="NC_014387.1"/>
</dbReference>
<dbReference type="KEGG" id="bpb:bpr_I2167"/>
<keyword evidence="2" id="KW-1185">Reference proteome</keyword>
<dbReference type="AlphaFoldDB" id="E0RWZ2"/>
<proteinExistence type="predicted"/>
<protein>
    <submittedName>
        <fullName evidence="1">Uncharacterized protein</fullName>
    </submittedName>
</protein>
<dbReference type="HOGENOM" id="CLU_1281200_0_0_9"/>
<dbReference type="STRING" id="515622.bpr_I2167"/>
<evidence type="ECO:0000313" key="2">
    <source>
        <dbReference type="Proteomes" id="UP000001299"/>
    </source>
</evidence>
<dbReference type="Proteomes" id="UP000001299">
    <property type="component" value="Chromosome 1"/>
</dbReference>
<gene>
    <name evidence="1" type="ordered locus">bpr_I2167</name>
</gene>
<dbReference type="eggNOG" id="COG1442">
    <property type="taxonomic scope" value="Bacteria"/>
</dbReference>
<accession>E0RWZ2</accession>
<sequence length="215" mass="24311">MKIDRIAMNYYIFGAHSRGQTMGVYLKKLHDDWNNLGYLYDDDQINPETVRGVPVFKIQGEQEIDVSATVYIATRGGSFAHVKEVLEEYGFSPDNIMPVDVELDSRLRNEFVPEYFREQKREFIRLENELDLCGNAPESAARNVDAKIYVVRSAADSEIMSVVPLCDDESFIQAGRALSDTALSECDTMIIPVIIFQLKTSRCASLRLCTGYGKT</sequence>
<name>E0RWZ2_BUTPB</name>
<dbReference type="EMBL" id="CP001810">
    <property type="protein sequence ID" value="ADL34900.1"/>
    <property type="molecule type" value="Genomic_DNA"/>
</dbReference>
<reference evidence="1 2" key="1">
    <citation type="journal article" date="2010" name="PLoS ONE">
        <title>The glycobiome of the rumen bacterium Butyrivibrio proteoclasticus B316(T) highlights adaptation to a polysaccharide-rich environment.</title>
        <authorList>
            <person name="Kelly W.J."/>
            <person name="Leahy S.C."/>
            <person name="Altermann E."/>
            <person name="Yeoman C.J."/>
            <person name="Dunne J.C."/>
            <person name="Kong Z."/>
            <person name="Pacheco D.M."/>
            <person name="Li D."/>
            <person name="Noel S.J."/>
            <person name="Moon C.D."/>
            <person name="Cookson A.L."/>
            <person name="Attwood G.T."/>
        </authorList>
    </citation>
    <scope>NUCLEOTIDE SEQUENCE [LARGE SCALE GENOMIC DNA]</scope>
    <source>
        <strain evidence="2">ATCC 51982 / DSM 14932 / B316</strain>
    </source>
</reference>
<organism evidence="1 2">
    <name type="scientific">Butyrivibrio proteoclasticus (strain ATCC 51982 / DSM 14932 / B316)</name>
    <name type="common">Clostridium proteoclasticum</name>
    <dbReference type="NCBI Taxonomy" id="515622"/>
    <lineage>
        <taxon>Bacteria</taxon>
        <taxon>Bacillati</taxon>
        <taxon>Bacillota</taxon>
        <taxon>Clostridia</taxon>
        <taxon>Lachnospirales</taxon>
        <taxon>Lachnospiraceae</taxon>
        <taxon>Butyrivibrio</taxon>
    </lineage>
</organism>
<evidence type="ECO:0000313" key="1">
    <source>
        <dbReference type="EMBL" id="ADL34900.1"/>
    </source>
</evidence>